<keyword evidence="7" id="KW-0694">RNA-binding</keyword>
<evidence type="ECO:0000256" key="5">
    <source>
        <dbReference type="ARBA" id="ARBA00022552"/>
    </source>
</evidence>
<comment type="subcellular location">
    <subcellularLocation>
        <location evidence="1">Cytoplasm</location>
    </subcellularLocation>
    <subcellularLocation>
        <location evidence="2">Nucleus</location>
        <location evidence="2">Nucleolus</location>
    </subcellularLocation>
</comment>
<evidence type="ECO:0000313" key="13">
    <source>
        <dbReference type="EMBL" id="KAL1412947.1"/>
    </source>
</evidence>
<evidence type="ECO:0000256" key="7">
    <source>
        <dbReference type="ARBA" id="ARBA00022884"/>
    </source>
</evidence>
<keyword evidence="6" id="KW-0271">Exosome</keyword>
<protein>
    <recommendedName>
        <fullName evidence="9">Ribosomal RNA-processing protein 40</fullName>
    </recommendedName>
</protein>
<dbReference type="RefSeq" id="XP_069212891.1">
    <property type="nucleotide sequence ID" value="XM_069349347.1"/>
</dbReference>
<dbReference type="CDD" id="cd05790">
    <property type="entry name" value="S1_Rrp40"/>
    <property type="match status" value="1"/>
</dbReference>
<dbReference type="Pfam" id="PF18311">
    <property type="entry name" value="Rrp40_N"/>
    <property type="match status" value="1"/>
</dbReference>
<feature type="compositionally biased region" description="Low complexity" evidence="10">
    <location>
        <begin position="10"/>
        <end position="20"/>
    </location>
</feature>
<dbReference type="PANTHER" id="PTHR21321:SF1">
    <property type="entry name" value="EXOSOME COMPLEX COMPONENT RRP40"/>
    <property type="match status" value="1"/>
</dbReference>
<feature type="domain" description="K Homology" evidence="11">
    <location>
        <begin position="162"/>
        <end position="207"/>
    </location>
</feature>
<evidence type="ECO:0000256" key="2">
    <source>
        <dbReference type="ARBA" id="ARBA00004604"/>
    </source>
</evidence>
<dbReference type="InterPro" id="IPR026699">
    <property type="entry name" value="Exosome_RNA_bind1/RRP40/RRP4"/>
</dbReference>
<evidence type="ECO:0000256" key="9">
    <source>
        <dbReference type="ARBA" id="ARBA00030615"/>
    </source>
</evidence>
<evidence type="ECO:0000313" key="14">
    <source>
        <dbReference type="Proteomes" id="UP001565368"/>
    </source>
</evidence>
<evidence type="ECO:0000256" key="4">
    <source>
        <dbReference type="ARBA" id="ARBA00022490"/>
    </source>
</evidence>
<dbReference type="InterPro" id="IPR049469">
    <property type="entry name" value="RRP40_KH-I"/>
</dbReference>
<dbReference type="InterPro" id="IPR036612">
    <property type="entry name" value="KH_dom_type_1_sf"/>
</dbReference>
<organism evidence="13 14">
    <name type="scientific">Vanrija albida</name>
    <dbReference type="NCBI Taxonomy" id="181172"/>
    <lineage>
        <taxon>Eukaryota</taxon>
        <taxon>Fungi</taxon>
        <taxon>Dikarya</taxon>
        <taxon>Basidiomycota</taxon>
        <taxon>Agaricomycotina</taxon>
        <taxon>Tremellomycetes</taxon>
        <taxon>Trichosporonales</taxon>
        <taxon>Trichosporonaceae</taxon>
        <taxon>Vanrija</taxon>
    </lineage>
</organism>
<proteinExistence type="inferred from homology"/>
<feature type="domain" description="Exosome complex exonuclease Rrp40 N-terminal" evidence="12">
    <location>
        <begin position="21"/>
        <end position="73"/>
    </location>
</feature>
<comment type="caution">
    <text evidence="13">The sequence shown here is derived from an EMBL/GenBank/DDBJ whole genome shotgun (WGS) entry which is preliminary data.</text>
</comment>
<accession>A0ABR3QE67</accession>
<dbReference type="CDD" id="cd22526">
    <property type="entry name" value="KH-I_Rrp40"/>
    <property type="match status" value="1"/>
</dbReference>
<dbReference type="Gene3D" id="3.30.1370.10">
    <property type="entry name" value="K Homology domain, type 1"/>
    <property type="match status" value="1"/>
</dbReference>
<dbReference type="GeneID" id="95981739"/>
<comment type="similarity">
    <text evidence="3">Belongs to the RRP40 family.</text>
</comment>
<feature type="region of interest" description="Disordered" evidence="10">
    <location>
        <begin position="1"/>
        <end position="20"/>
    </location>
</feature>
<keyword evidence="14" id="KW-1185">Reference proteome</keyword>
<dbReference type="InterPro" id="IPR037319">
    <property type="entry name" value="Rrp40_S1"/>
</dbReference>
<name>A0ABR3QE67_9TREE</name>
<dbReference type="Pfam" id="PF21262">
    <property type="entry name" value="RRP40_S1"/>
    <property type="match status" value="1"/>
</dbReference>
<evidence type="ECO:0000259" key="11">
    <source>
        <dbReference type="Pfam" id="PF15985"/>
    </source>
</evidence>
<dbReference type="InterPro" id="IPR041054">
    <property type="entry name" value="Rrp40_N_euk"/>
</dbReference>
<evidence type="ECO:0000256" key="1">
    <source>
        <dbReference type="ARBA" id="ARBA00004496"/>
    </source>
</evidence>
<gene>
    <name evidence="13" type="primary">RRP40</name>
    <name evidence="13" type="ORF">Q8F55_000696</name>
</gene>
<dbReference type="Gene3D" id="2.40.50.140">
    <property type="entry name" value="Nucleic acid-binding proteins"/>
    <property type="match status" value="1"/>
</dbReference>
<dbReference type="InterPro" id="IPR004088">
    <property type="entry name" value="KH_dom_type_1"/>
</dbReference>
<keyword evidence="5" id="KW-0698">rRNA processing</keyword>
<dbReference type="Pfam" id="PF15985">
    <property type="entry name" value="KH_6"/>
    <property type="match status" value="1"/>
</dbReference>
<dbReference type="SUPFAM" id="SSF50249">
    <property type="entry name" value="Nucleic acid-binding proteins"/>
    <property type="match status" value="1"/>
</dbReference>
<evidence type="ECO:0000259" key="12">
    <source>
        <dbReference type="Pfam" id="PF18311"/>
    </source>
</evidence>
<reference evidence="13 14" key="1">
    <citation type="submission" date="2023-08" db="EMBL/GenBank/DDBJ databases">
        <title>Annotated Genome Sequence of Vanrija albida AlHP1.</title>
        <authorList>
            <person name="Herzog R."/>
        </authorList>
    </citation>
    <scope>NUCLEOTIDE SEQUENCE [LARGE SCALE GENOMIC DNA]</scope>
    <source>
        <strain evidence="13 14">AlHP1</strain>
    </source>
</reference>
<dbReference type="Proteomes" id="UP001565368">
    <property type="component" value="Unassembled WGS sequence"/>
</dbReference>
<keyword evidence="8" id="KW-0539">Nucleus</keyword>
<dbReference type="InterPro" id="IPR012340">
    <property type="entry name" value="NA-bd_OB-fold"/>
</dbReference>
<evidence type="ECO:0000256" key="10">
    <source>
        <dbReference type="SAM" id="MobiDB-lite"/>
    </source>
</evidence>
<sequence length="243" mass="25884">MTSTLVFPGSEISVPSSSKSVTFGPGIAASTSRAEAADEPSEPRFVATRAGLLTSAKAKDRSESLWVEGVSKRYIPAQRDLVLGTIVARHAEGYRVDLGSAHMAALDALAFEGATKRSKPNLKVGTLVYARVSLAHRDMEPEIECVDPATGKAEGFGELKGGLAVDVSLQLCRQLLSPKHPLLPMLASRIPFETAIGLNGRLWFKTAEIGQTIALRRIILAVDAGEIGTDKADIDRALSDYLA</sequence>
<evidence type="ECO:0000256" key="6">
    <source>
        <dbReference type="ARBA" id="ARBA00022835"/>
    </source>
</evidence>
<dbReference type="SUPFAM" id="SSF54791">
    <property type="entry name" value="Eukaryotic type KH-domain (KH-domain type I)"/>
    <property type="match status" value="1"/>
</dbReference>
<keyword evidence="4" id="KW-0963">Cytoplasm</keyword>
<evidence type="ECO:0000256" key="3">
    <source>
        <dbReference type="ARBA" id="ARBA00007841"/>
    </source>
</evidence>
<evidence type="ECO:0000256" key="8">
    <source>
        <dbReference type="ARBA" id="ARBA00023242"/>
    </source>
</evidence>
<dbReference type="PANTHER" id="PTHR21321">
    <property type="entry name" value="PNAS-3 RELATED"/>
    <property type="match status" value="1"/>
</dbReference>
<dbReference type="EMBL" id="JBBXJM010000001">
    <property type="protein sequence ID" value="KAL1412947.1"/>
    <property type="molecule type" value="Genomic_DNA"/>
</dbReference>